<name>A0ACB8YA70_9ASTR</name>
<comment type="caution">
    <text evidence="1">The sequence shown here is derived from an EMBL/GenBank/DDBJ whole genome shotgun (WGS) entry which is preliminary data.</text>
</comment>
<reference evidence="1 2" key="2">
    <citation type="journal article" date="2022" name="Mol. Ecol. Resour.">
        <title>The genomes of chicory, endive, great burdock and yacon provide insights into Asteraceae paleo-polyploidization history and plant inulin production.</title>
        <authorList>
            <person name="Fan W."/>
            <person name="Wang S."/>
            <person name="Wang H."/>
            <person name="Wang A."/>
            <person name="Jiang F."/>
            <person name="Liu H."/>
            <person name="Zhao H."/>
            <person name="Xu D."/>
            <person name="Zhang Y."/>
        </authorList>
    </citation>
    <scope>NUCLEOTIDE SEQUENCE [LARGE SCALE GENOMIC DNA]</scope>
    <source>
        <strain evidence="2">cv. Yunnan</strain>
        <tissue evidence="1">Leaves</tissue>
    </source>
</reference>
<accession>A0ACB8YA70</accession>
<gene>
    <name evidence="1" type="ORF">L1987_82616</name>
</gene>
<dbReference type="EMBL" id="CM042045">
    <property type="protein sequence ID" value="KAI3682554.1"/>
    <property type="molecule type" value="Genomic_DNA"/>
</dbReference>
<proteinExistence type="predicted"/>
<evidence type="ECO:0000313" key="1">
    <source>
        <dbReference type="EMBL" id="KAI3682554.1"/>
    </source>
</evidence>
<keyword evidence="2" id="KW-1185">Reference proteome</keyword>
<evidence type="ECO:0000313" key="2">
    <source>
        <dbReference type="Proteomes" id="UP001056120"/>
    </source>
</evidence>
<organism evidence="1 2">
    <name type="scientific">Smallanthus sonchifolius</name>
    <dbReference type="NCBI Taxonomy" id="185202"/>
    <lineage>
        <taxon>Eukaryota</taxon>
        <taxon>Viridiplantae</taxon>
        <taxon>Streptophyta</taxon>
        <taxon>Embryophyta</taxon>
        <taxon>Tracheophyta</taxon>
        <taxon>Spermatophyta</taxon>
        <taxon>Magnoliopsida</taxon>
        <taxon>eudicotyledons</taxon>
        <taxon>Gunneridae</taxon>
        <taxon>Pentapetalae</taxon>
        <taxon>asterids</taxon>
        <taxon>campanulids</taxon>
        <taxon>Asterales</taxon>
        <taxon>Asteraceae</taxon>
        <taxon>Asteroideae</taxon>
        <taxon>Heliantheae alliance</taxon>
        <taxon>Millerieae</taxon>
        <taxon>Smallanthus</taxon>
    </lineage>
</organism>
<reference evidence="2" key="1">
    <citation type="journal article" date="2022" name="Mol. Ecol. Resour.">
        <title>The genomes of chicory, endive, great burdock and yacon provide insights into Asteraceae palaeo-polyploidization history and plant inulin production.</title>
        <authorList>
            <person name="Fan W."/>
            <person name="Wang S."/>
            <person name="Wang H."/>
            <person name="Wang A."/>
            <person name="Jiang F."/>
            <person name="Liu H."/>
            <person name="Zhao H."/>
            <person name="Xu D."/>
            <person name="Zhang Y."/>
        </authorList>
    </citation>
    <scope>NUCLEOTIDE SEQUENCE [LARGE SCALE GENOMIC DNA]</scope>
    <source>
        <strain evidence="2">cv. Yunnan</strain>
    </source>
</reference>
<dbReference type="Proteomes" id="UP001056120">
    <property type="component" value="Linkage Group LG28"/>
</dbReference>
<protein>
    <submittedName>
        <fullName evidence="1">Uncharacterized protein</fullName>
    </submittedName>
</protein>
<sequence length="441" mass="50902">MKNYDIELRDVTIQGSVQRLINYVNDPEDRHTGFSPSIYMVPSVLRDLSPGSFSPKVVSIGPLHREDENVQAFEMQKASYMKSLMGRINTKEEEILKSCMQEAYDTLNDIKACYVLPKTYSDIEIAEMMVIDACFILEFSAQVYRKDYDKPHTKHVLVRQNIRYDMLLLENQIPFFFLDKIHQRTLLKLYPEVSLIELMRLVVLGSYNLFKKDISTNNISINNTHHILSLLHQCYKPHDLNIPKFHYETRIHSAVDLDRAGVNFEPNKDTTWVMAMAVKSHTFPYIFGSLTKRTLTMPTLIVHDFTELVLRNLIAYEQSFQTCKHITSYCATLDMLVNNQEDVAKLVDSGVISNFLGSYEEAANMINNICKNVFHVDVLYEEQCIALDEYCNSYLPKHIAKMRSTYFSSPWSIIALFAGIILFALTVVQTIFSIKSTRSKD</sequence>